<keyword evidence="4" id="KW-0732">Signal</keyword>
<dbReference type="SUPFAM" id="SSF63829">
    <property type="entry name" value="Calcium-dependent phosphotriesterase"/>
    <property type="match status" value="1"/>
</dbReference>
<dbReference type="InterPro" id="IPR011042">
    <property type="entry name" value="6-blade_b-propeller_TolB-like"/>
</dbReference>
<feature type="domain" description="SMP-30/Gluconolactonase/LRE-like region" evidence="5">
    <location>
        <begin position="63"/>
        <end position="305"/>
    </location>
</feature>
<evidence type="ECO:0000256" key="1">
    <source>
        <dbReference type="ARBA" id="ARBA00022801"/>
    </source>
</evidence>
<comment type="cofactor">
    <cofactor evidence="3">
        <name>Zn(2+)</name>
        <dbReference type="ChEBI" id="CHEBI:29105"/>
    </cofactor>
    <text evidence="3">Binds 1 divalent metal cation per subunit.</text>
</comment>
<feature type="binding site" evidence="3">
    <location>
        <position position="196"/>
    </location>
    <ligand>
        <name>a divalent metal cation</name>
        <dbReference type="ChEBI" id="CHEBI:60240"/>
    </ligand>
</feature>
<dbReference type="KEGG" id="spap:H3Z74_05840"/>
<keyword evidence="1" id="KW-0378">Hydrolase</keyword>
<feature type="chain" id="PRO_5028962434" evidence="4">
    <location>
        <begin position="19"/>
        <end position="334"/>
    </location>
</feature>
<keyword evidence="3" id="KW-0862">Zinc</keyword>
<dbReference type="InterPro" id="IPR013658">
    <property type="entry name" value="SGL"/>
</dbReference>
<keyword evidence="3" id="KW-0479">Metal-binding</keyword>
<feature type="binding site" evidence="3">
    <location>
        <position position="63"/>
    </location>
    <ligand>
        <name>a divalent metal cation</name>
        <dbReference type="ChEBI" id="CHEBI:60240"/>
    </ligand>
</feature>
<evidence type="ECO:0000313" key="6">
    <source>
        <dbReference type="EMBL" id="QNQ11887.1"/>
    </source>
</evidence>
<feature type="signal peptide" evidence="4">
    <location>
        <begin position="1"/>
        <end position="18"/>
    </location>
</feature>
<evidence type="ECO:0000256" key="3">
    <source>
        <dbReference type="PIRSR" id="PIRSR605511-2"/>
    </source>
</evidence>
<dbReference type="PRINTS" id="PR01790">
    <property type="entry name" value="SMP30FAMILY"/>
</dbReference>
<dbReference type="PANTHER" id="PTHR47572">
    <property type="entry name" value="LIPOPROTEIN-RELATED"/>
    <property type="match status" value="1"/>
</dbReference>
<accession>A0A7H0LQD4</accession>
<dbReference type="GO" id="GO:0016787">
    <property type="term" value="F:hydrolase activity"/>
    <property type="evidence" value="ECO:0007669"/>
    <property type="project" value="UniProtKB-KW"/>
</dbReference>
<evidence type="ECO:0000313" key="7">
    <source>
        <dbReference type="Proteomes" id="UP000516148"/>
    </source>
</evidence>
<dbReference type="AlphaFoldDB" id="A0A7H0LQD4"/>
<sequence length="334" mass="35149">MRVAAAALFLILSGVAHAQQGNTTLAYDAANRGPVPIPPSEIGLQTVTAEPWLSLAGQRLFLEGAVFDKANDLLFVDMFSGRVLKVDPSKSVSTVVERNTIVPTGLAVHRDGRLFLAGVGNMRSGSVVAFRADGRGRAEIIPPGAGYVPDDLVFDSVGGFYFADFKGTSTQSTGGVYYASPDGRISPILPNLSAANGVALSPDGKTLWVTEYARNVLHRVTLADATTVAPVGTAIAYHFTGPSPDGLRVDADGNVYAAMFHQGRILVFNRNGLPIGQILIPGRDEGRFLLTTSLAFKPGTNEIYIVATDGEGSAGATIFRASGFAKAAIPFSHR</sequence>
<feature type="binding site" evidence="3">
    <location>
        <position position="245"/>
    </location>
    <ligand>
        <name>a divalent metal cation</name>
        <dbReference type="ChEBI" id="CHEBI:60240"/>
    </ligand>
</feature>
<dbReference type="InterPro" id="IPR051262">
    <property type="entry name" value="SMP-30/CGR1_Lactonase"/>
</dbReference>
<dbReference type="Pfam" id="PF08450">
    <property type="entry name" value="SGL"/>
    <property type="match status" value="1"/>
</dbReference>
<keyword evidence="7" id="KW-1185">Reference proteome</keyword>
<organism evidence="6 7">
    <name type="scientific">Sphingomonas alpina</name>
    <dbReference type="NCBI Taxonomy" id="653931"/>
    <lineage>
        <taxon>Bacteria</taxon>
        <taxon>Pseudomonadati</taxon>
        <taxon>Pseudomonadota</taxon>
        <taxon>Alphaproteobacteria</taxon>
        <taxon>Sphingomonadales</taxon>
        <taxon>Sphingomonadaceae</taxon>
        <taxon>Sphingomonas</taxon>
    </lineage>
</organism>
<dbReference type="Proteomes" id="UP000516148">
    <property type="component" value="Chromosome"/>
</dbReference>
<dbReference type="PANTHER" id="PTHR47572:SF4">
    <property type="entry name" value="LACTONASE DRP35"/>
    <property type="match status" value="1"/>
</dbReference>
<dbReference type="EMBL" id="CP061038">
    <property type="protein sequence ID" value="QNQ11887.1"/>
    <property type="molecule type" value="Genomic_DNA"/>
</dbReference>
<evidence type="ECO:0000256" key="2">
    <source>
        <dbReference type="PIRSR" id="PIRSR605511-1"/>
    </source>
</evidence>
<dbReference type="GO" id="GO:0046872">
    <property type="term" value="F:metal ion binding"/>
    <property type="evidence" value="ECO:0007669"/>
    <property type="project" value="UniProtKB-KW"/>
</dbReference>
<dbReference type="InterPro" id="IPR005511">
    <property type="entry name" value="SMP-30"/>
</dbReference>
<reference evidence="6 7" key="1">
    <citation type="submission" date="2020-09" db="EMBL/GenBank/DDBJ databases">
        <title>Sphingomonas sp., a new species isolated from pork steak.</title>
        <authorList>
            <person name="Heidler von Heilborn D."/>
        </authorList>
    </citation>
    <scope>NUCLEOTIDE SEQUENCE [LARGE SCALE GENOMIC DNA]</scope>
    <source>
        <strain evidence="7">S8-3T</strain>
    </source>
</reference>
<protein>
    <submittedName>
        <fullName evidence="6">SMP-30/gluconolactonase/LRE family protein</fullName>
    </submittedName>
</protein>
<proteinExistence type="predicted"/>
<name>A0A7H0LQD4_9SPHN</name>
<gene>
    <name evidence="6" type="ORF">H3Z74_05840</name>
</gene>
<feature type="active site" description="Proton donor/acceptor" evidence="2">
    <location>
        <position position="245"/>
    </location>
</feature>
<evidence type="ECO:0000259" key="5">
    <source>
        <dbReference type="Pfam" id="PF08450"/>
    </source>
</evidence>
<dbReference type="Gene3D" id="2.120.10.30">
    <property type="entry name" value="TolB, C-terminal domain"/>
    <property type="match status" value="1"/>
</dbReference>
<evidence type="ECO:0000256" key="4">
    <source>
        <dbReference type="SAM" id="SignalP"/>
    </source>
</evidence>